<accession>A0A7R9A8E5</accession>
<dbReference type="AlphaFoldDB" id="A0A7R9A8E5"/>
<dbReference type="PANTHER" id="PTHR38640:SF1">
    <property type="entry name" value="GEO09659P1"/>
    <property type="match status" value="1"/>
</dbReference>
<feature type="transmembrane region" description="Helical" evidence="1">
    <location>
        <begin position="63"/>
        <end position="79"/>
    </location>
</feature>
<proteinExistence type="predicted"/>
<evidence type="ECO:0000256" key="1">
    <source>
        <dbReference type="SAM" id="Phobius"/>
    </source>
</evidence>
<dbReference type="Proteomes" id="UP000677054">
    <property type="component" value="Unassembled WGS sequence"/>
</dbReference>
<keyword evidence="3" id="KW-1185">Reference proteome</keyword>
<dbReference type="OrthoDB" id="5915502at2759"/>
<dbReference type="EMBL" id="LR901781">
    <property type="protein sequence ID" value="CAD7249386.1"/>
    <property type="molecule type" value="Genomic_DNA"/>
</dbReference>
<reference evidence="2" key="1">
    <citation type="submission" date="2020-11" db="EMBL/GenBank/DDBJ databases">
        <authorList>
            <person name="Tran Van P."/>
        </authorList>
    </citation>
    <scope>NUCLEOTIDE SEQUENCE</scope>
</reference>
<keyword evidence="1" id="KW-1133">Transmembrane helix</keyword>
<feature type="transmembrane region" description="Helical" evidence="1">
    <location>
        <begin position="26"/>
        <end position="43"/>
    </location>
</feature>
<dbReference type="EMBL" id="CAJPEV010002264">
    <property type="protein sequence ID" value="CAG0896327.1"/>
    <property type="molecule type" value="Genomic_DNA"/>
</dbReference>
<dbReference type="PANTHER" id="PTHR38640">
    <property type="entry name" value="GEO09659P1"/>
    <property type="match status" value="1"/>
</dbReference>
<protein>
    <submittedName>
        <fullName evidence="2">Uncharacterized protein</fullName>
    </submittedName>
</protein>
<evidence type="ECO:0000313" key="2">
    <source>
        <dbReference type="EMBL" id="CAD7249386.1"/>
    </source>
</evidence>
<keyword evidence="1" id="KW-0812">Transmembrane</keyword>
<feature type="transmembrane region" description="Helical" evidence="1">
    <location>
        <begin position="91"/>
        <end position="112"/>
    </location>
</feature>
<name>A0A7R9A8E5_9CRUS</name>
<feature type="transmembrane region" description="Helical" evidence="1">
    <location>
        <begin position="124"/>
        <end position="142"/>
    </location>
</feature>
<keyword evidence="1" id="KW-0472">Membrane</keyword>
<evidence type="ECO:0000313" key="3">
    <source>
        <dbReference type="Proteomes" id="UP000677054"/>
    </source>
</evidence>
<gene>
    <name evidence="2" type="ORF">DSTB1V02_LOCUS9183</name>
</gene>
<sequence length="149" mass="16185">MESSDGCCSLGKYIPANVRAAAMNTYFPWSGAVCYSVLSASVIHPNLLPRIFPEQDVGTVENVLLVASHMGIGAFMAGRPHLMSLPCKQRWLYATYLTVLFNMGSLLSWAVIRVALPSNGFIRVLLGFLIGGSTLAVGHKYLKHVDKKA</sequence>
<organism evidence="2">
    <name type="scientific">Darwinula stevensoni</name>
    <dbReference type="NCBI Taxonomy" id="69355"/>
    <lineage>
        <taxon>Eukaryota</taxon>
        <taxon>Metazoa</taxon>
        <taxon>Ecdysozoa</taxon>
        <taxon>Arthropoda</taxon>
        <taxon>Crustacea</taxon>
        <taxon>Oligostraca</taxon>
        <taxon>Ostracoda</taxon>
        <taxon>Podocopa</taxon>
        <taxon>Podocopida</taxon>
        <taxon>Darwinulocopina</taxon>
        <taxon>Darwinuloidea</taxon>
        <taxon>Darwinulidae</taxon>
        <taxon>Darwinula</taxon>
    </lineage>
</organism>